<dbReference type="FunFam" id="3.30.450.90:FF:000001">
    <property type="entry name" value="Type II secretion system ATPase GspE"/>
    <property type="match status" value="1"/>
</dbReference>
<dbReference type="InterPro" id="IPR037257">
    <property type="entry name" value="T2SS_E_N_sf"/>
</dbReference>
<dbReference type="GO" id="GO:0005886">
    <property type="term" value="C:plasma membrane"/>
    <property type="evidence" value="ECO:0007669"/>
    <property type="project" value="TreeGrafter"/>
</dbReference>
<accession>A0A381UHD5</accession>
<dbReference type="SUPFAM" id="SSF52540">
    <property type="entry name" value="P-loop containing nucleoside triphosphate hydrolases"/>
    <property type="match status" value="1"/>
</dbReference>
<dbReference type="PANTHER" id="PTHR30258:SF1">
    <property type="entry name" value="PROTEIN TRANSPORT PROTEIN HOFB HOMOLOG"/>
    <property type="match status" value="1"/>
</dbReference>
<feature type="domain" description="Type II secretion system protein GspE N-terminal" evidence="4">
    <location>
        <begin position="60"/>
        <end position="149"/>
    </location>
</feature>
<evidence type="ECO:0000313" key="5">
    <source>
        <dbReference type="EMBL" id="SVA27384.1"/>
    </source>
</evidence>
<proteinExistence type="predicted"/>
<name>A0A381UHD5_9ZZZZ</name>
<evidence type="ECO:0000256" key="1">
    <source>
        <dbReference type="ARBA" id="ARBA00022741"/>
    </source>
</evidence>
<gene>
    <name evidence="5" type="ORF">METZ01_LOCUS80238</name>
</gene>
<dbReference type="InterPro" id="IPR001482">
    <property type="entry name" value="T2SS/T4SS_dom"/>
</dbReference>
<dbReference type="GO" id="GO:0005524">
    <property type="term" value="F:ATP binding"/>
    <property type="evidence" value="ECO:0007669"/>
    <property type="project" value="UniProtKB-KW"/>
</dbReference>
<keyword evidence="2" id="KW-0067">ATP-binding</keyword>
<evidence type="ECO:0000256" key="2">
    <source>
        <dbReference type="ARBA" id="ARBA00022840"/>
    </source>
</evidence>
<keyword evidence="1" id="KW-0547">Nucleotide-binding</keyword>
<dbReference type="AlphaFoldDB" id="A0A381UHD5"/>
<dbReference type="SUPFAM" id="SSF160246">
    <property type="entry name" value="EspE N-terminal domain-like"/>
    <property type="match status" value="1"/>
</dbReference>
<evidence type="ECO:0008006" key="6">
    <source>
        <dbReference type="Google" id="ProtNLM"/>
    </source>
</evidence>
<feature type="domain" description="Bacterial type II secretion system protein E" evidence="3">
    <location>
        <begin position="179"/>
        <end position="292"/>
    </location>
</feature>
<protein>
    <recommendedName>
        <fullName evidence="6">Type II secretion system protein GspE N-terminal domain-containing protein</fullName>
    </recommendedName>
</protein>
<sequence>MLKKSDPIERLLLRNNRLTEKTLGEIKANQLQAGCYLGKTLVDHGYINADALMETLSKELSLPFLNFEDYPKSQLPIKEINISETFLKEKTVFPIKLKNDTLTLAVFDPFDLHTIENLKVSLGKNIKILLSTEEVIVEAIETYYGAGESMMDRMIEDIKDDKNNLTEDDQDTEHIRDMASEAPVIKLVNHIISKATEMGSSDIHLEPFAEDLILRYRIDGILHSFEAPPKRLNSALCTRIKIMAKLDISERRLPQDGRIKLKLQGKDIDMRVSTLPTLYGESVVIRILDRSNL</sequence>
<dbReference type="InterPro" id="IPR007831">
    <property type="entry name" value="T2SS_GspE_N"/>
</dbReference>
<dbReference type="EMBL" id="UINC01006415">
    <property type="protein sequence ID" value="SVA27384.1"/>
    <property type="molecule type" value="Genomic_DNA"/>
</dbReference>
<dbReference type="InterPro" id="IPR027417">
    <property type="entry name" value="P-loop_NTPase"/>
</dbReference>
<organism evidence="5">
    <name type="scientific">marine metagenome</name>
    <dbReference type="NCBI Taxonomy" id="408172"/>
    <lineage>
        <taxon>unclassified sequences</taxon>
        <taxon>metagenomes</taxon>
        <taxon>ecological metagenomes</taxon>
    </lineage>
</organism>
<dbReference type="Pfam" id="PF05157">
    <property type="entry name" value="MshEN"/>
    <property type="match status" value="1"/>
</dbReference>
<evidence type="ECO:0000259" key="4">
    <source>
        <dbReference type="Pfam" id="PF05157"/>
    </source>
</evidence>
<dbReference type="PANTHER" id="PTHR30258">
    <property type="entry name" value="TYPE II SECRETION SYSTEM PROTEIN GSPE-RELATED"/>
    <property type="match status" value="1"/>
</dbReference>
<feature type="non-terminal residue" evidence="5">
    <location>
        <position position="1"/>
    </location>
</feature>
<feature type="non-terminal residue" evidence="5">
    <location>
        <position position="293"/>
    </location>
</feature>
<dbReference type="Gene3D" id="3.30.300.160">
    <property type="entry name" value="Type II secretion system, protein E, N-terminal domain"/>
    <property type="match status" value="1"/>
</dbReference>
<dbReference type="GO" id="GO:0016887">
    <property type="term" value="F:ATP hydrolysis activity"/>
    <property type="evidence" value="ECO:0007669"/>
    <property type="project" value="TreeGrafter"/>
</dbReference>
<reference evidence="5" key="1">
    <citation type="submission" date="2018-05" db="EMBL/GenBank/DDBJ databases">
        <authorList>
            <person name="Lanie J.A."/>
            <person name="Ng W.-L."/>
            <person name="Kazmierczak K.M."/>
            <person name="Andrzejewski T.M."/>
            <person name="Davidsen T.M."/>
            <person name="Wayne K.J."/>
            <person name="Tettelin H."/>
            <person name="Glass J.I."/>
            <person name="Rusch D."/>
            <person name="Podicherti R."/>
            <person name="Tsui H.-C.T."/>
            <person name="Winkler M.E."/>
        </authorList>
    </citation>
    <scope>NUCLEOTIDE SEQUENCE</scope>
</reference>
<evidence type="ECO:0000259" key="3">
    <source>
        <dbReference type="Pfam" id="PF00437"/>
    </source>
</evidence>
<dbReference type="Pfam" id="PF00437">
    <property type="entry name" value="T2SSE"/>
    <property type="match status" value="1"/>
</dbReference>
<dbReference type="Gene3D" id="3.30.450.90">
    <property type="match status" value="1"/>
</dbReference>